<dbReference type="Proteomes" id="UP001528411">
    <property type="component" value="Unassembled WGS sequence"/>
</dbReference>
<dbReference type="RefSeq" id="WP_272182097.1">
    <property type="nucleotide sequence ID" value="NZ_JAQOMS010000002.1"/>
</dbReference>
<comment type="caution">
    <text evidence="1">The sequence shown here is derived from an EMBL/GenBank/DDBJ whole genome shotgun (WGS) entry which is preliminary data.</text>
</comment>
<evidence type="ECO:0000313" key="1">
    <source>
        <dbReference type="EMBL" id="MDC2891053.1"/>
    </source>
</evidence>
<keyword evidence="2" id="KW-1185">Reference proteome</keyword>
<gene>
    <name evidence="1" type="ORF">PN838_22850</name>
</gene>
<organism evidence="1 2">
    <name type="scientific">Psychrosphaera algicola</name>
    <dbReference type="NCBI Taxonomy" id="3023714"/>
    <lineage>
        <taxon>Bacteria</taxon>
        <taxon>Pseudomonadati</taxon>
        <taxon>Pseudomonadota</taxon>
        <taxon>Gammaproteobacteria</taxon>
        <taxon>Alteromonadales</taxon>
        <taxon>Pseudoalteromonadaceae</taxon>
        <taxon>Psychrosphaera</taxon>
    </lineage>
</organism>
<dbReference type="EMBL" id="JAQOMS010000002">
    <property type="protein sequence ID" value="MDC2891053.1"/>
    <property type="molecule type" value="Genomic_DNA"/>
</dbReference>
<accession>A0ABT5FIM4</accession>
<evidence type="ECO:0000313" key="2">
    <source>
        <dbReference type="Proteomes" id="UP001528411"/>
    </source>
</evidence>
<sequence length="80" mass="8378">MISTNYKIGLLSSLIALSITGCSLELEDEEINVTPRYADVVIAPVSDDVDTGAGSDKLSLDNADLKRVAPTHGSGTVQLC</sequence>
<proteinExistence type="predicted"/>
<dbReference type="PROSITE" id="PS51257">
    <property type="entry name" value="PROKAR_LIPOPROTEIN"/>
    <property type="match status" value="1"/>
</dbReference>
<protein>
    <submittedName>
        <fullName evidence="1">Uncharacterized protein</fullName>
    </submittedName>
</protein>
<reference evidence="1 2" key="1">
    <citation type="submission" date="2023-01" db="EMBL/GenBank/DDBJ databases">
        <title>Psychrosphaera sp. nov., isolated from marine algae.</title>
        <authorList>
            <person name="Bayburt H."/>
            <person name="Choi B.J."/>
            <person name="Kim J.M."/>
            <person name="Choi D.G."/>
            <person name="Jeon C.O."/>
        </authorList>
    </citation>
    <scope>NUCLEOTIDE SEQUENCE [LARGE SCALE GENOMIC DNA]</scope>
    <source>
        <strain evidence="1 2">G1-22</strain>
    </source>
</reference>
<name>A0ABT5FIM4_9GAMM</name>